<reference evidence="6 7" key="1">
    <citation type="journal article" date="2014" name="Int. J. Syst. Evol. Microbiol.">
        <title>Complete genome sequence of Corynebacterium casei LMG S-19264T (=DSM 44701T), isolated from a smear-ripened cheese.</title>
        <authorList>
            <consortium name="US DOE Joint Genome Institute (JGI-PGF)"/>
            <person name="Walter F."/>
            <person name="Albersmeier A."/>
            <person name="Kalinowski J."/>
            <person name="Ruckert C."/>
        </authorList>
    </citation>
    <scope>NUCLEOTIDE SEQUENCE [LARGE SCALE GENOMIC DNA]</scope>
    <source>
        <strain evidence="6 7">KCTC 23968</strain>
    </source>
</reference>
<name>A0A918NJG8_9PROT</name>
<dbReference type="AlphaFoldDB" id="A0A918NJG8"/>
<keyword evidence="2 4" id="KW-0238">DNA-binding</keyword>
<evidence type="ECO:0000256" key="1">
    <source>
        <dbReference type="ARBA" id="ARBA00023015"/>
    </source>
</evidence>
<evidence type="ECO:0000256" key="4">
    <source>
        <dbReference type="PROSITE-ProRule" id="PRU00335"/>
    </source>
</evidence>
<keyword evidence="1" id="KW-0805">Transcription regulation</keyword>
<dbReference type="Gene3D" id="1.10.357.10">
    <property type="entry name" value="Tetracycline Repressor, domain 2"/>
    <property type="match status" value="1"/>
</dbReference>
<dbReference type="InterPro" id="IPR009057">
    <property type="entry name" value="Homeodomain-like_sf"/>
</dbReference>
<feature type="DNA-binding region" description="H-T-H motif" evidence="4">
    <location>
        <begin position="29"/>
        <end position="48"/>
    </location>
</feature>
<accession>A0A918NJG8</accession>
<dbReference type="Pfam" id="PF00440">
    <property type="entry name" value="TetR_N"/>
    <property type="match status" value="1"/>
</dbReference>
<evidence type="ECO:0000313" key="6">
    <source>
        <dbReference type="EMBL" id="GGX75148.1"/>
    </source>
</evidence>
<dbReference type="RefSeq" id="WP_189587045.1">
    <property type="nucleotide sequence ID" value="NZ_BMYV01000003.1"/>
</dbReference>
<dbReference type="EMBL" id="BMYV01000003">
    <property type="protein sequence ID" value="GGX75148.1"/>
    <property type="molecule type" value="Genomic_DNA"/>
</dbReference>
<protein>
    <recommendedName>
        <fullName evidence="5">HTH tetR-type domain-containing protein</fullName>
    </recommendedName>
</protein>
<feature type="domain" description="HTH tetR-type" evidence="5">
    <location>
        <begin position="6"/>
        <end position="66"/>
    </location>
</feature>
<evidence type="ECO:0000256" key="3">
    <source>
        <dbReference type="ARBA" id="ARBA00023163"/>
    </source>
</evidence>
<evidence type="ECO:0000313" key="7">
    <source>
        <dbReference type="Proteomes" id="UP000600865"/>
    </source>
</evidence>
<comment type="caution">
    <text evidence="6">The sequence shown here is derived from an EMBL/GenBank/DDBJ whole genome shotgun (WGS) entry which is preliminary data.</text>
</comment>
<dbReference type="GO" id="GO:0003677">
    <property type="term" value="F:DNA binding"/>
    <property type="evidence" value="ECO:0007669"/>
    <property type="project" value="UniProtKB-UniRule"/>
</dbReference>
<proteinExistence type="predicted"/>
<dbReference type="Proteomes" id="UP000600865">
    <property type="component" value="Unassembled WGS sequence"/>
</dbReference>
<sequence>MARPRQFDEAKVKTALRAVFWKHGYEGASYPDIMAATGLNKGSLYASFGDKRALYQHAIAVYDQEFICGAVRMLRDNSLSPEDRIKTLFTSLVTAAQTPQGRWGCLLCNAAIEQSPFDEAVEKAVSDALSRLRSAIKFCVKETPAHDKVELIWTAYFGGHVMVKAGYSKTILRTHRTQVLSLLS</sequence>
<dbReference type="SUPFAM" id="SSF46689">
    <property type="entry name" value="Homeodomain-like"/>
    <property type="match status" value="1"/>
</dbReference>
<keyword evidence="7" id="KW-1185">Reference proteome</keyword>
<dbReference type="SUPFAM" id="SSF48498">
    <property type="entry name" value="Tetracyclin repressor-like, C-terminal domain"/>
    <property type="match status" value="1"/>
</dbReference>
<organism evidence="6 7">
    <name type="scientific">Litorimonas cladophorae</name>
    <dbReference type="NCBI Taxonomy" id="1220491"/>
    <lineage>
        <taxon>Bacteria</taxon>
        <taxon>Pseudomonadati</taxon>
        <taxon>Pseudomonadota</taxon>
        <taxon>Alphaproteobacteria</taxon>
        <taxon>Maricaulales</taxon>
        <taxon>Robiginitomaculaceae</taxon>
    </lineage>
</organism>
<dbReference type="InterPro" id="IPR036271">
    <property type="entry name" value="Tet_transcr_reg_TetR-rel_C_sf"/>
</dbReference>
<dbReference type="PANTHER" id="PTHR47506:SF1">
    <property type="entry name" value="HTH-TYPE TRANSCRIPTIONAL REGULATOR YJDC"/>
    <property type="match status" value="1"/>
</dbReference>
<dbReference type="Gene3D" id="1.10.10.60">
    <property type="entry name" value="Homeodomain-like"/>
    <property type="match status" value="1"/>
</dbReference>
<gene>
    <name evidence="6" type="ORF">GCM10011309_26700</name>
</gene>
<evidence type="ECO:0000256" key="2">
    <source>
        <dbReference type="ARBA" id="ARBA00023125"/>
    </source>
</evidence>
<dbReference type="InterPro" id="IPR001647">
    <property type="entry name" value="HTH_TetR"/>
</dbReference>
<evidence type="ECO:0000259" key="5">
    <source>
        <dbReference type="PROSITE" id="PS50977"/>
    </source>
</evidence>
<dbReference type="PANTHER" id="PTHR47506">
    <property type="entry name" value="TRANSCRIPTIONAL REGULATORY PROTEIN"/>
    <property type="match status" value="1"/>
</dbReference>
<dbReference type="PROSITE" id="PS50977">
    <property type="entry name" value="HTH_TETR_2"/>
    <property type="match status" value="1"/>
</dbReference>
<keyword evidence="3" id="KW-0804">Transcription</keyword>